<feature type="domain" description="NmrA-like" evidence="1">
    <location>
        <begin position="4"/>
        <end position="220"/>
    </location>
</feature>
<dbReference type="PANTHER" id="PTHR43162:SF1">
    <property type="entry name" value="PRESTALK A DIFFERENTIATION PROTEIN A"/>
    <property type="match status" value="1"/>
</dbReference>
<dbReference type="SUPFAM" id="SSF51735">
    <property type="entry name" value="NAD(P)-binding Rossmann-fold domains"/>
    <property type="match status" value="1"/>
</dbReference>
<proteinExistence type="predicted"/>
<dbReference type="Pfam" id="PF05368">
    <property type="entry name" value="NmrA"/>
    <property type="match status" value="1"/>
</dbReference>
<dbReference type="EMBL" id="FSRA01000002">
    <property type="protein sequence ID" value="SIO49992.1"/>
    <property type="molecule type" value="Genomic_DNA"/>
</dbReference>
<dbReference type="InterPro" id="IPR008030">
    <property type="entry name" value="NmrA-like"/>
</dbReference>
<accession>A0A1N6K072</accession>
<protein>
    <submittedName>
        <fullName evidence="2">Uncharacterized conserved protein YbjT, contains NAD(P)-binding and DUF2867 domains</fullName>
    </submittedName>
</protein>
<organism evidence="2 3">
    <name type="scientific">Chitinophaga niabensis</name>
    <dbReference type="NCBI Taxonomy" id="536979"/>
    <lineage>
        <taxon>Bacteria</taxon>
        <taxon>Pseudomonadati</taxon>
        <taxon>Bacteroidota</taxon>
        <taxon>Chitinophagia</taxon>
        <taxon>Chitinophagales</taxon>
        <taxon>Chitinophagaceae</taxon>
        <taxon>Chitinophaga</taxon>
    </lineage>
</organism>
<keyword evidence="3" id="KW-1185">Reference proteome</keyword>
<dbReference type="RefSeq" id="WP_074242112.1">
    <property type="nucleotide sequence ID" value="NZ_FSRA01000002.1"/>
</dbReference>
<dbReference type="Gene3D" id="3.40.50.720">
    <property type="entry name" value="NAD(P)-binding Rossmann-like Domain"/>
    <property type="match status" value="1"/>
</dbReference>
<dbReference type="InterPro" id="IPR036291">
    <property type="entry name" value="NAD(P)-bd_dom_sf"/>
</dbReference>
<reference evidence="2 3" key="1">
    <citation type="submission" date="2016-11" db="EMBL/GenBank/DDBJ databases">
        <authorList>
            <person name="Jaros S."/>
            <person name="Januszkiewicz K."/>
            <person name="Wedrychowicz H."/>
        </authorList>
    </citation>
    <scope>NUCLEOTIDE SEQUENCE [LARGE SCALE GENOMIC DNA]</scope>
    <source>
        <strain evidence="2 3">DSM 24787</strain>
    </source>
</reference>
<gene>
    <name evidence="2" type="ORF">SAMN04488055_4818</name>
</gene>
<dbReference type="OrthoDB" id="9780595at2"/>
<dbReference type="AlphaFoldDB" id="A0A1N6K072"/>
<evidence type="ECO:0000259" key="1">
    <source>
        <dbReference type="Pfam" id="PF05368"/>
    </source>
</evidence>
<sequence>MFTILSATGKTGSEIIKFFSAAGIPCNAVTSDLSRSVILPHINWVENNIPAGTKKLFLNTAVTADMFDVQRRFIDTAKDAGVEHIVKLSTPGASPTSKDRTGQVHWQIEEYLRNSGMNWNSLQPQTFMQNWLGNLANNVRQERKIYAVAGDGKKAFTDTRDIGEVAFTLLTDPKKYINKIIPLSGPAPVSYYEVAAAISDAIGETVTYIPQTPEEGKARMEKAGFPEWAVQMNLLVDMGQRSGAAEKLFSDNVAEILGKPGRSIYDFAKDHSKSFI</sequence>
<dbReference type="PANTHER" id="PTHR43162">
    <property type="match status" value="1"/>
</dbReference>
<dbReference type="Proteomes" id="UP000185003">
    <property type="component" value="Unassembled WGS sequence"/>
</dbReference>
<name>A0A1N6K072_9BACT</name>
<evidence type="ECO:0000313" key="3">
    <source>
        <dbReference type="Proteomes" id="UP000185003"/>
    </source>
</evidence>
<dbReference type="STRING" id="536979.SAMN04488055_4818"/>
<dbReference type="InterPro" id="IPR051604">
    <property type="entry name" value="Ergot_Alk_Oxidoreductase"/>
</dbReference>
<evidence type="ECO:0000313" key="2">
    <source>
        <dbReference type="EMBL" id="SIO49992.1"/>
    </source>
</evidence>